<evidence type="ECO:0000313" key="2">
    <source>
        <dbReference type="Proteomes" id="UP000002358"/>
    </source>
</evidence>
<dbReference type="OrthoDB" id="10031946at2759"/>
<accession>A0A7M7HBQ9</accession>
<dbReference type="Proteomes" id="UP000002358">
    <property type="component" value="Unassembled WGS sequence"/>
</dbReference>
<dbReference type="EnsemblMetazoa" id="XM_008210790">
    <property type="protein sequence ID" value="XP_008209012"/>
    <property type="gene ID" value="LOC103316570"/>
</dbReference>
<sequence length="131" mass="15493">MDFRGTKVFDFVSATRNLTENARKDKFARIEWHRDYRWLCDKYVELGRKLNDLCDEKRSYETHSTAGREDKRTCLPFPETTNQQYGWLSRRPDFQLENYGSYIVKYPNPMDEIVLLEGDVPTLAVGKGFLL</sequence>
<name>A0A7M7HBQ9_NASVI</name>
<dbReference type="InterPro" id="IPR020339">
    <property type="entry name" value="C20orf85-like"/>
</dbReference>
<proteinExistence type="predicted"/>
<keyword evidence="2" id="KW-1185">Reference proteome</keyword>
<organism evidence="1 2">
    <name type="scientific">Nasonia vitripennis</name>
    <name type="common">Parasitic wasp</name>
    <dbReference type="NCBI Taxonomy" id="7425"/>
    <lineage>
        <taxon>Eukaryota</taxon>
        <taxon>Metazoa</taxon>
        <taxon>Ecdysozoa</taxon>
        <taxon>Arthropoda</taxon>
        <taxon>Hexapoda</taxon>
        <taxon>Insecta</taxon>
        <taxon>Pterygota</taxon>
        <taxon>Neoptera</taxon>
        <taxon>Endopterygota</taxon>
        <taxon>Hymenoptera</taxon>
        <taxon>Apocrita</taxon>
        <taxon>Proctotrupomorpha</taxon>
        <taxon>Chalcidoidea</taxon>
        <taxon>Pteromalidae</taxon>
        <taxon>Pteromalinae</taxon>
        <taxon>Nasonia</taxon>
    </lineage>
</organism>
<evidence type="ECO:0000313" key="1">
    <source>
        <dbReference type="EnsemblMetazoa" id="XP_008209012"/>
    </source>
</evidence>
<dbReference type="AlphaFoldDB" id="A0A7M7HBQ9"/>
<dbReference type="RefSeq" id="XP_008209012.1">
    <property type="nucleotide sequence ID" value="XM_008210790.2"/>
</dbReference>
<dbReference type="Pfam" id="PF14945">
    <property type="entry name" value="LLC1"/>
    <property type="match status" value="1"/>
</dbReference>
<dbReference type="KEGG" id="nvi:103316570"/>
<reference evidence="1" key="1">
    <citation type="submission" date="2021-01" db="UniProtKB">
        <authorList>
            <consortium name="EnsemblMetazoa"/>
        </authorList>
    </citation>
    <scope>IDENTIFICATION</scope>
</reference>
<dbReference type="InParanoid" id="A0A7M7HBQ9"/>
<dbReference type="GeneID" id="103316570"/>
<protein>
    <submittedName>
        <fullName evidence="1">Uncharacterized protein</fullName>
    </submittedName>
</protein>